<dbReference type="EMBL" id="JADBEC010000001">
    <property type="protein sequence ID" value="MBE1506420.1"/>
    <property type="molecule type" value="Genomic_DNA"/>
</dbReference>
<protein>
    <submittedName>
        <fullName evidence="2">Sugar phosphate isomerase/epimerase</fullName>
    </submittedName>
</protein>
<dbReference type="SUPFAM" id="SSF51658">
    <property type="entry name" value="Xylose isomerase-like"/>
    <property type="match status" value="1"/>
</dbReference>
<evidence type="ECO:0000313" key="2">
    <source>
        <dbReference type="EMBL" id="MBE1506420.1"/>
    </source>
</evidence>
<reference evidence="2 3" key="1">
    <citation type="submission" date="2020-10" db="EMBL/GenBank/DDBJ databases">
        <title>Sequencing the genomes of 1000 actinobacteria strains.</title>
        <authorList>
            <person name="Klenk H.-P."/>
        </authorList>
    </citation>
    <scope>NUCLEOTIDE SEQUENCE [LARGE SCALE GENOMIC DNA]</scope>
    <source>
        <strain evidence="2 3">DSM 7307</strain>
    </source>
</reference>
<dbReference type="InterPro" id="IPR013022">
    <property type="entry name" value="Xyl_isomerase-like_TIM-brl"/>
</dbReference>
<sequence length="254" mass="27684">MTKPMLSLQLYSMRGLGDLGTQLDKAAGAGFGAVEPLEGHLRDANILQAGLVRNGLTAPSAHVGLEALRSERQRFIDACQQCGIGQLFVPHPAPSAIKETKAAWQRIGRELGALAEQMKEAGIVLGYHNMMAGFDRTIGGRYGFEIMFEAAKGSPLTWQADIAWLARAQPNAVEWIRRYANVLVSVHVKDQAPENVDPEEGGWANVGSGVLVWPSLWQAAVASGARLFVVEHDNPRLPFEFAARSYAYLSRFVT</sequence>
<dbReference type="Gene3D" id="3.20.20.150">
    <property type="entry name" value="Divalent-metal-dependent TIM barrel enzymes"/>
    <property type="match status" value="1"/>
</dbReference>
<dbReference type="PANTHER" id="PTHR12110">
    <property type="entry name" value="HYDROXYPYRUVATE ISOMERASE"/>
    <property type="match status" value="1"/>
</dbReference>
<proteinExistence type="predicted"/>
<keyword evidence="2" id="KW-0413">Isomerase</keyword>
<evidence type="ECO:0000259" key="1">
    <source>
        <dbReference type="Pfam" id="PF01261"/>
    </source>
</evidence>
<dbReference type="PANTHER" id="PTHR12110:SF41">
    <property type="entry name" value="INOSOSE DEHYDRATASE"/>
    <property type="match status" value="1"/>
</dbReference>
<dbReference type="InterPro" id="IPR036237">
    <property type="entry name" value="Xyl_isomerase-like_sf"/>
</dbReference>
<gene>
    <name evidence="2" type="ORF">H4W29_003601</name>
</gene>
<accession>A0ABR9ITA3</accession>
<feature type="domain" description="Xylose isomerase-like TIM barrel" evidence="1">
    <location>
        <begin position="24"/>
        <end position="236"/>
    </location>
</feature>
<dbReference type="RefSeq" id="WP_192730124.1">
    <property type="nucleotide sequence ID" value="NZ_BAAAVL010000013.1"/>
</dbReference>
<dbReference type="InterPro" id="IPR050312">
    <property type="entry name" value="IolE/XylAMocC-like"/>
</dbReference>
<dbReference type="Proteomes" id="UP000620262">
    <property type="component" value="Unassembled WGS sequence"/>
</dbReference>
<comment type="caution">
    <text evidence="2">The sequence shown here is derived from an EMBL/GenBank/DDBJ whole genome shotgun (WGS) entry which is preliminary data.</text>
</comment>
<organism evidence="2 3">
    <name type="scientific">Rhizobium viscosum</name>
    <name type="common">Arthrobacter viscosus</name>
    <dbReference type="NCBI Taxonomy" id="1673"/>
    <lineage>
        <taxon>Bacteria</taxon>
        <taxon>Pseudomonadati</taxon>
        <taxon>Pseudomonadota</taxon>
        <taxon>Alphaproteobacteria</taxon>
        <taxon>Hyphomicrobiales</taxon>
        <taxon>Rhizobiaceae</taxon>
        <taxon>Rhizobium/Agrobacterium group</taxon>
        <taxon>Rhizobium</taxon>
    </lineage>
</organism>
<dbReference type="GO" id="GO:0016853">
    <property type="term" value="F:isomerase activity"/>
    <property type="evidence" value="ECO:0007669"/>
    <property type="project" value="UniProtKB-KW"/>
</dbReference>
<keyword evidence="3" id="KW-1185">Reference proteome</keyword>
<name>A0ABR9ITA3_RHIVS</name>
<dbReference type="Pfam" id="PF01261">
    <property type="entry name" value="AP_endonuc_2"/>
    <property type="match status" value="1"/>
</dbReference>
<evidence type="ECO:0000313" key="3">
    <source>
        <dbReference type="Proteomes" id="UP000620262"/>
    </source>
</evidence>